<keyword evidence="2" id="KW-1185">Reference proteome</keyword>
<accession>A0A7J9FT39</accession>
<gene>
    <name evidence="1" type="ORF">Gotri_024810</name>
</gene>
<evidence type="ECO:0000313" key="1">
    <source>
        <dbReference type="EMBL" id="MBA0788470.1"/>
    </source>
</evidence>
<evidence type="ECO:0000313" key="2">
    <source>
        <dbReference type="Proteomes" id="UP000593568"/>
    </source>
</evidence>
<reference evidence="1 2" key="1">
    <citation type="journal article" date="2019" name="Genome Biol. Evol.">
        <title>Insights into the evolution of the New World diploid cottons (Gossypium, subgenus Houzingenia) based on genome sequencing.</title>
        <authorList>
            <person name="Grover C.E."/>
            <person name="Arick M.A. 2nd"/>
            <person name="Thrash A."/>
            <person name="Conover J.L."/>
            <person name="Sanders W.S."/>
            <person name="Peterson D.G."/>
            <person name="Frelichowski J.E."/>
            <person name="Scheffler J.A."/>
            <person name="Scheffler B.E."/>
            <person name="Wendel J.F."/>
        </authorList>
    </citation>
    <scope>NUCLEOTIDE SEQUENCE [LARGE SCALE GENOMIC DNA]</scope>
    <source>
        <strain evidence="1">8</strain>
        <tissue evidence="1">Leaf</tissue>
    </source>
</reference>
<dbReference type="Proteomes" id="UP000593568">
    <property type="component" value="Unassembled WGS sequence"/>
</dbReference>
<organism evidence="1 2">
    <name type="scientific">Gossypium trilobum</name>
    <dbReference type="NCBI Taxonomy" id="34281"/>
    <lineage>
        <taxon>Eukaryota</taxon>
        <taxon>Viridiplantae</taxon>
        <taxon>Streptophyta</taxon>
        <taxon>Embryophyta</taxon>
        <taxon>Tracheophyta</taxon>
        <taxon>Spermatophyta</taxon>
        <taxon>Magnoliopsida</taxon>
        <taxon>eudicotyledons</taxon>
        <taxon>Gunneridae</taxon>
        <taxon>Pentapetalae</taxon>
        <taxon>rosids</taxon>
        <taxon>malvids</taxon>
        <taxon>Malvales</taxon>
        <taxon>Malvaceae</taxon>
        <taxon>Malvoideae</taxon>
        <taxon>Gossypium</taxon>
    </lineage>
</organism>
<dbReference type="AlphaFoldDB" id="A0A7J9FT39"/>
<sequence length="117" mass="12734">MEFMVGANPSGSNSGVVRATKKVRFRTELPPDTDDPTVDGNRQKVQESEVLRASYKLTLLGTSQASTQNTLLEEEFVLMDGDVTTVVVEGVPSITFSNRGEIVKESEMPDPIDGSQE</sequence>
<comment type="caution">
    <text evidence="1">The sequence shown here is derived from an EMBL/GenBank/DDBJ whole genome shotgun (WGS) entry which is preliminary data.</text>
</comment>
<name>A0A7J9FT39_9ROSI</name>
<protein>
    <submittedName>
        <fullName evidence="1">Uncharacterized protein</fullName>
    </submittedName>
</protein>
<dbReference type="EMBL" id="JABEZW010227838">
    <property type="protein sequence ID" value="MBA0788470.1"/>
    <property type="molecule type" value="Genomic_DNA"/>
</dbReference>
<proteinExistence type="predicted"/>